<organism evidence="1 2">
    <name type="scientific">Fulvivirga imtechensis AK7</name>
    <dbReference type="NCBI Taxonomy" id="1237149"/>
    <lineage>
        <taxon>Bacteria</taxon>
        <taxon>Pseudomonadati</taxon>
        <taxon>Bacteroidota</taxon>
        <taxon>Cytophagia</taxon>
        <taxon>Cytophagales</taxon>
        <taxon>Fulvivirgaceae</taxon>
        <taxon>Fulvivirga</taxon>
    </lineage>
</organism>
<evidence type="ECO:0000313" key="1">
    <source>
        <dbReference type="EMBL" id="ELR71702.1"/>
    </source>
</evidence>
<comment type="caution">
    <text evidence="1">The sequence shown here is derived from an EMBL/GenBank/DDBJ whole genome shotgun (WGS) entry which is preliminary data.</text>
</comment>
<gene>
    <name evidence="1" type="ORF">C900_02287</name>
</gene>
<dbReference type="SUPFAM" id="SSF81301">
    <property type="entry name" value="Nucleotidyltransferase"/>
    <property type="match status" value="1"/>
</dbReference>
<accession>L8JWX2</accession>
<dbReference type="AlphaFoldDB" id="L8JWX2"/>
<evidence type="ECO:0000313" key="2">
    <source>
        <dbReference type="Proteomes" id="UP000011135"/>
    </source>
</evidence>
<dbReference type="InterPro" id="IPR043519">
    <property type="entry name" value="NT_sf"/>
</dbReference>
<name>L8JWX2_9BACT</name>
<reference evidence="1 2" key="1">
    <citation type="submission" date="2012-12" db="EMBL/GenBank/DDBJ databases">
        <title>Genome assembly of Fulvivirga imtechensis AK7.</title>
        <authorList>
            <person name="Nupur N."/>
            <person name="Khatri I."/>
            <person name="Kumar R."/>
            <person name="Subramanian S."/>
            <person name="Pinnaka A."/>
        </authorList>
    </citation>
    <scope>NUCLEOTIDE SEQUENCE [LARGE SCALE GENOMIC DNA]</scope>
    <source>
        <strain evidence="1 2">AK7</strain>
    </source>
</reference>
<dbReference type="Gene3D" id="3.30.460.40">
    <property type="match status" value="1"/>
</dbReference>
<protein>
    <submittedName>
        <fullName evidence="1">Uncharacterized protein</fullName>
    </submittedName>
</protein>
<sequence length="50" mass="5721">MEIEGFYKEVLEQLIKNEVEFLLVGGLAVGFHGYARFTGDMDLWLKPSND</sequence>
<dbReference type="Proteomes" id="UP000011135">
    <property type="component" value="Unassembled WGS sequence"/>
</dbReference>
<keyword evidence="2" id="KW-1185">Reference proteome</keyword>
<dbReference type="PATRIC" id="fig|1237149.3.peg.2153"/>
<dbReference type="EMBL" id="AMZN01000033">
    <property type="protein sequence ID" value="ELR71702.1"/>
    <property type="molecule type" value="Genomic_DNA"/>
</dbReference>
<proteinExistence type="predicted"/>